<comment type="caution">
    <text evidence="5">The sequence shown here is derived from an EMBL/GenBank/DDBJ whole genome shotgun (WGS) entry which is preliminary data.</text>
</comment>
<reference evidence="5" key="1">
    <citation type="submission" date="2022-11" db="EMBL/GenBank/DDBJ databases">
        <title>Larsenimonas rhizosphaerae sp. nov., isolated from a tidal mudflat.</title>
        <authorList>
            <person name="Lee S.D."/>
            <person name="Kim I.S."/>
        </authorList>
    </citation>
    <scope>NUCLEOTIDE SEQUENCE</scope>
    <source>
        <strain evidence="5">GH2-1</strain>
    </source>
</reference>
<dbReference type="PANTHER" id="PTHR43280:SF32">
    <property type="entry name" value="TRANSCRIPTIONAL REGULATORY PROTEIN"/>
    <property type="match status" value="1"/>
</dbReference>
<evidence type="ECO:0000256" key="3">
    <source>
        <dbReference type="ARBA" id="ARBA00023163"/>
    </source>
</evidence>
<name>A0AA42CYF4_9GAMM</name>
<evidence type="ECO:0000313" key="5">
    <source>
        <dbReference type="EMBL" id="MCX2525143.1"/>
    </source>
</evidence>
<dbReference type="GO" id="GO:0043565">
    <property type="term" value="F:sequence-specific DNA binding"/>
    <property type="evidence" value="ECO:0007669"/>
    <property type="project" value="InterPro"/>
</dbReference>
<dbReference type="PANTHER" id="PTHR43280">
    <property type="entry name" value="ARAC-FAMILY TRANSCRIPTIONAL REGULATOR"/>
    <property type="match status" value="1"/>
</dbReference>
<sequence length="288" mass="33173">MNRPDEVPVFSLYGERLQWPVDDLLHCESIFARSRLHDFNIRAHRHMDLMHVLLLDSGPVSLGIDQRRHQHDGPLLIRVPPLAVHHFRFSAETRGHILTLSAPMIARLRQRLPEAAGWLDEGGWTALSPSSPVLELRDEIRREFEGRAHGRETMMDTWLCALIGKAWRLDMPRRQARRQPASRAEQHLAQFQHLIDARFRARPTITVLAQEMGISASHLNALCIKHTGRSALALLNERTLLEARRELTYTSMSITLIAEQLGFDEPGYFARFFKRYTGTSPSRFRQRG</sequence>
<dbReference type="EMBL" id="JAPIVE010000004">
    <property type="protein sequence ID" value="MCX2525143.1"/>
    <property type="molecule type" value="Genomic_DNA"/>
</dbReference>
<dbReference type="RefSeq" id="WP_250938644.1">
    <property type="nucleotide sequence ID" value="NZ_JAMLJK010000002.1"/>
</dbReference>
<keyword evidence="1" id="KW-0805">Transcription regulation</keyword>
<accession>A0AA42CYF4</accession>
<gene>
    <name evidence="5" type="ORF">OQ287_12905</name>
</gene>
<dbReference type="AlphaFoldDB" id="A0AA42CYF4"/>
<proteinExistence type="predicted"/>
<protein>
    <submittedName>
        <fullName evidence="5">Helix-turn-helix domain-containing protein</fullName>
    </submittedName>
</protein>
<dbReference type="CDD" id="cd06999">
    <property type="entry name" value="cupin_HpaA-like_N"/>
    <property type="match status" value="1"/>
</dbReference>
<dbReference type="Pfam" id="PF12833">
    <property type="entry name" value="HTH_18"/>
    <property type="match status" value="1"/>
</dbReference>
<keyword evidence="3" id="KW-0804">Transcription</keyword>
<dbReference type="InterPro" id="IPR047264">
    <property type="entry name" value="Cupin_HpaA-like_N"/>
</dbReference>
<dbReference type="Proteomes" id="UP001165678">
    <property type="component" value="Unassembled WGS sequence"/>
</dbReference>
<dbReference type="SMART" id="SM00342">
    <property type="entry name" value="HTH_ARAC"/>
    <property type="match status" value="1"/>
</dbReference>
<dbReference type="InterPro" id="IPR009057">
    <property type="entry name" value="Homeodomain-like_sf"/>
</dbReference>
<dbReference type="InterPro" id="IPR020449">
    <property type="entry name" value="Tscrpt_reg_AraC-type_HTH"/>
</dbReference>
<dbReference type="PROSITE" id="PS01124">
    <property type="entry name" value="HTH_ARAC_FAMILY_2"/>
    <property type="match status" value="1"/>
</dbReference>
<evidence type="ECO:0000259" key="4">
    <source>
        <dbReference type="PROSITE" id="PS01124"/>
    </source>
</evidence>
<dbReference type="SUPFAM" id="SSF46689">
    <property type="entry name" value="Homeodomain-like"/>
    <property type="match status" value="1"/>
</dbReference>
<keyword evidence="2" id="KW-0238">DNA-binding</keyword>
<evidence type="ECO:0000313" key="6">
    <source>
        <dbReference type="Proteomes" id="UP001165678"/>
    </source>
</evidence>
<evidence type="ECO:0000256" key="1">
    <source>
        <dbReference type="ARBA" id="ARBA00023015"/>
    </source>
</evidence>
<dbReference type="Gene3D" id="1.10.10.60">
    <property type="entry name" value="Homeodomain-like"/>
    <property type="match status" value="1"/>
</dbReference>
<dbReference type="InterPro" id="IPR018060">
    <property type="entry name" value="HTH_AraC"/>
</dbReference>
<dbReference type="GO" id="GO:0003700">
    <property type="term" value="F:DNA-binding transcription factor activity"/>
    <property type="evidence" value="ECO:0007669"/>
    <property type="project" value="InterPro"/>
</dbReference>
<dbReference type="PRINTS" id="PR00032">
    <property type="entry name" value="HTHARAC"/>
</dbReference>
<evidence type="ECO:0000256" key="2">
    <source>
        <dbReference type="ARBA" id="ARBA00023125"/>
    </source>
</evidence>
<feature type="domain" description="HTH araC/xylS-type" evidence="4">
    <location>
        <begin position="189"/>
        <end position="287"/>
    </location>
</feature>
<keyword evidence="6" id="KW-1185">Reference proteome</keyword>
<organism evidence="5 6">
    <name type="scientific">Larsenimonas rhizosphaerae</name>
    <dbReference type="NCBI Taxonomy" id="2944682"/>
    <lineage>
        <taxon>Bacteria</taxon>
        <taxon>Pseudomonadati</taxon>
        <taxon>Pseudomonadota</taxon>
        <taxon>Gammaproteobacteria</taxon>
        <taxon>Oceanospirillales</taxon>
        <taxon>Halomonadaceae</taxon>
        <taxon>Larsenimonas</taxon>
    </lineage>
</organism>